<dbReference type="InterPro" id="IPR007419">
    <property type="entry name" value="BFD-like_2Fe2S-bd_dom"/>
</dbReference>
<evidence type="ECO:0000259" key="2">
    <source>
        <dbReference type="Pfam" id="PF04324"/>
    </source>
</evidence>
<evidence type="ECO:0000313" key="3">
    <source>
        <dbReference type="EMBL" id="VYS88999.1"/>
    </source>
</evidence>
<dbReference type="InterPro" id="IPR006076">
    <property type="entry name" value="FAD-dep_OxRdtase"/>
</dbReference>
<dbReference type="Gene3D" id="1.10.10.1100">
    <property type="entry name" value="BFD-like [2Fe-2S]-binding domain"/>
    <property type="match status" value="1"/>
</dbReference>
<dbReference type="Gene3D" id="3.50.50.60">
    <property type="entry name" value="FAD/NAD(P)-binding domain"/>
    <property type="match status" value="1"/>
</dbReference>
<dbReference type="SUPFAM" id="SSF51905">
    <property type="entry name" value="FAD/NAD(P)-binding domain"/>
    <property type="match status" value="1"/>
</dbReference>
<dbReference type="InterPro" id="IPR041854">
    <property type="entry name" value="BFD-like_2Fe2S-bd_dom_sf"/>
</dbReference>
<dbReference type="InterPro" id="IPR036188">
    <property type="entry name" value="FAD/NAD-bd_sf"/>
</dbReference>
<dbReference type="PANTHER" id="PTHR42720">
    <property type="entry name" value="GLYCEROL-3-PHOSPHATE DEHYDROGENASE"/>
    <property type="match status" value="1"/>
</dbReference>
<dbReference type="Pfam" id="PF04324">
    <property type="entry name" value="Fer2_BFD"/>
    <property type="match status" value="1"/>
</dbReference>
<gene>
    <name evidence="3" type="primary">lhgO</name>
    <name evidence="3" type="ORF">AULFYP135_00786</name>
</gene>
<proteinExistence type="predicted"/>
<dbReference type="EMBL" id="CACRSL010000003">
    <property type="protein sequence ID" value="VYS88999.1"/>
    <property type="molecule type" value="Genomic_DNA"/>
</dbReference>
<dbReference type="SUPFAM" id="SSF54373">
    <property type="entry name" value="FAD-linked reductases, C-terminal domain"/>
    <property type="match status" value="1"/>
</dbReference>
<dbReference type="Gene3D" id="3.30.9.10">
    <property type="entry name" value="D-Amino Acid Oxidase, subunit A, domain 2"/>
    <property type="match status" value="1"/>
</dbReference>
<name>A0A6N2S7X7_9FIRM</name>
<organism evidence="3">
    <name type="scientific">uncultured Anaerotruncus sp</name>
    <dbReference type="NCBI Taxonomy" id="905011"/>
    <lineage>
        <taxon>Bacteria</taxon>
        <taxon>Bacillati</taxon>
        <taxon>Bacillota</taxon>
        <taxon>Clostridia</taxon>
        <taxon>Eubacteriales</taxon>
        <taxon>Oscillospiraceae</taxon>
        <taxon>Anaerotruncus</taxon>
        <taxon>environmental samples</taxon>
    </lineage>
</organism>
<dbReference type="Pfam" id="PF01266">
    <property type="entry name" value="DAO"/>
    <property type="match status" value="1"/>
</dbReference>
<protein>
    <submittedName>
        <fullName evidence="3">L-2-hydroxyglutarate oxidase LhgO</fullName>
        <ecNumber evidence="3">1.1.3.15</ecNumber>
    </submittedName>
</protein>
<dbReference type="CDD" id="cd19946">
    <property type="entry name" value="GlpA-like_Fer2_BFD-like"/>
    <property type="match status" value="1"/>
</dbReference>
<sequence>MYDVVVIGCGIVGAATAYELSKYQLKTAVLEKENDVADQTTKANSAIIHAGYDPEPGTLMAKLNVEGSRLAKELCQKLSVHYNQVGSFVIAFNDEEAKTVEEIYERGVKNGVPELRILSGEEALKMEPNLNPKVQCALYAPTAAIVNPWEFAIALAETAVRNGVELYLNNKVVGIEKTADGYLITTDKNVYETRYIINAAGVHCDEVHNLVAEPEFRSLPNQGQYYLLDKSQGKLVNKVIFQCPTKVGKGVLVAPTVHGNLIVGPNSHFVEGYEDVSTTADGLAEVLNASLKSVPGINFRENIRNFAGIRAYIDREDFLIAESKTAKNFINLAGIKSPGLSAAPAIAKMAVDILRDLGLSATEKEGFVDTREKINFKDLPQEEKAAVIAKDARYGRVICRCETITEGEIVACLHSPIPPKTIDGVKRRCNAGMGRCQGGFCGPRVQEIISRELHIPYSEIEMDKTGSYIITGETKVGGNL</sequence>
<dbReference type="GO" id="GO:0003973">
    <property type="term" value="F:(S)-2-hydroxy-acid oxidase activity"/>
    <property type="evidence" value="ECO:0007669"/>
    <property type="project" value="UniProtKB-EC"/>
</dbReference>
<dbReference type="AlphaFoldDB" id="A0A6N2S7X7"/>
<reference evidence="3" key="1">
    <citation type="submission" date="2019-11" db="EMBL/GenBank/DDBJ databases">
        <authorList>
            <person name="Feng L."/>
        </authorList>
    </citation>
    <scope>NUCLEOTIDE SEQUENCE</scope>
    <source>
        <strain evidence="3">AundefinedLFYP135</strain>
    </source>
</reference>
<feature type="domain" description="FAD dependent oxidoreductase" evidence="1">
    <location>
        <begin position="3"/>
        <end position="352"/>
    </location>
</feature>
<keyword evidence="3" id="KW-0560">Oxidoreductase</keyword>
<evidence type="ECO:0000259" key="1">
    <source>
        <dbReference type="Pfam" id="PF01266"/>
    </source>
</evidence>
<feature type="domain" description="BFD-like [2Fe-2S]-binding" evidence="2">
    <location>
        <begin position="397"/>
        <end position="450"/>
    </location>
</feature>
<dbReference type="EC" id="1.1.3.15" evidence="3"/>
<dbReference type="PANTHER" id="PTHR42720:SF1">
    <property type="entry name" value="GLYCEROL 3-PHOSPHATE OXIDASE"/>
    <property type="match status" value="1"/>
</dbReference>
<accession>A0A6N2S7X7</accession>
<dbReference type="InterPro" id="IPR052745">
    <property type="entry name" value="G3P_Oxidase/Oxidoreductase"/>
</dbReference>